<name>A0A382ZR80_9ZZZZ</name>
<organism evidence="1">
    <name type="scientific">marine metagenome</name>
    <dbReference type="NCBI Taxonomy" id="408172"/>
    <lineage>
        <taxon>unclassified sequences</taxon>
        <taxon>metagenomes</taxon>
        <taxon>ecological metagenomes</taxon>
    </lineage>
</organism>
<sequence>VAVDQEPLTLVSARASSKPRCRSRPTDLGRWQVSVTIPAMASALGSFSDLPKGPAVYALVGGQERSKHVAYVGVSGNLRQRIKQHLISRDSSVTTGTTAASLNPDHVTAVRWWEDPIFDQRDQLDAAEMVAFECLNPALRSRGSRSQAAQKVLKRKGFQAQMKALFSGEPTGEKNIPTLQMALQRVRELEARIEKLESRTRSE</sequence>
<dbReference type="EMBL" id="UINC01185963">
    <property type="protein sequence ID" value="SVD97943.1"/>
    <property type="molecule type" value="Genomic_DNA"/>
</dbReference>
<protein>
    <recommendedName>
        <fullName evidence="2">GIY-YIG domain-containing protein</fullName>
    </recommendedName>
</protein>
<gene>
    <name evidence="1" type="ORF">METZ01_LOCUS450797</name>
</gene>
<feature type="non-terminal residue" evidence="1">
    <location>
        <position position="1"/>
    </location>
</feature>
<dbReference type="AlphaFoldDB" id="A0A382ZR80"/>
<evidence type="ECO:0000313" key="1">
    <source>
        <dbReference type="EMBL" id="SVD97943.1"/>
    </source>
</evidence>
<evidence type="ECO:0008006" key="2">
    <source>
        <dbReference type="Google" id="ProtNLM"/>
    </source>
</evidence>
<reference evidence="1" key="1">
    <citation type="submission" date="2018-05" db="EMBL/GenBank/DDBJ databases">
        <authorList>
            <person name="Lanie J.A."/>
            <person name="Ng W.-L."/>
            <person name="Kazmierczak K.M."/>
            <person name="Andrzejewski T.M."/>
            <person name="Davidsen T.M."/>
            <person name="Wayne K.J."/>
            <person name="Tettelin H."/>
            <person name="Glass J.I."/>
            <person name="Rusch D."/>
            <person name="Podicherti R."/>
            <person name="Tsui H.-C.T."/>
            <person name="Winkler M.E."/>
        </authorList>
    </citation>
    <scope>NUCLEOTIDE SEQUENCE</scope>
</reference>
<accession>A0A382ZR80</accession>
<proteinExistence type="predicted"/>